<dbReference type="AlphaFoldDB" id="A0A4U5PC08"/>
<evidence type="ECO:0000256" key="10">
    <source>
        <dbReference type="ARBA" id="ARBA00023136"/>
    </source>
</evidence>
<name>A0A4U5PC08_STECR</name>
<evidence type="ECO:0000256" key="6">
    <source>
        <dbReference type="ARBA" id="ARBA00022868"/>
    </source>
</evidence>
<dbReference type="GO" id="GO:0005921">
    <property type="term" value="C:gap junction"/>
    <property type="evidence" value="ECO:0007669"/>
    <property type="project" value="UniProtKB-SubCell"/>
</dbReference>
<dbReference type="GO" id="GO:0005886">
    <property type="term" value="C:plasma membrane"/>
    <property type="evidence" value="ECO:0007669"/>
    <property type="project" value="UniProtKB-SubCell"/>
</dbReference>
<comment type="subcellular location">
    <subcellularLocation>
        <location evidence="1">Cell junction</location>
        <location evidence="1">Gap junction</location>
    </subcellularLocation>
    <subcellularLocation>
        <location evidence="2 12">Cell membrane</location>
        <topology evidence="2 12">Multi-pass membrane protein</topology>
    </subcellularLocation>
</comment>
<dbReference type="Proteomes" id="UP000298663">
    <property type="component" value="Unassembled WGS sequence"/>
</dbReference>
<feature type="compositionally biased region" description="Basic and acidic residues" evidence="13">
    <location>
        <begin position="439"/>
        <end position="452"/>
    </location>
</feature>
<keyword evidence="7" id="KW-0965">Cell junction</keyword>
<comment type="function">
    <text evidence="12">Structural component of the gap junctions.</text>
</comment>
<keyword evidence="3 12" id="KW-0813">Transport</keyword>
<keyword evidence="9 12" id="KW-0406">Ion transport</keyword>
<keyword evidence="4" id="KW-1003">Cell membrane</keyword>
<dbReference type="PANTHER" id="PTHR11893:SF36">
    <property type="entry name" value="INNEXIN-5"/>
    <property type="match status" value="1"/>
</dbReference>
<evidence type="ECO:0000256" key="3">
    <source>
        <dbReference type="ARBA" id="ARBA00022448"/>
    </source>
</evidence>
<comment type="caution">
    <text evidence="12">Lacks conserved residue(s) required for the propagation of feature annotation.</text>
</comment>
<feature type="compositionally biased region" description="Basic and acidic residues" evidence="13">
    <location>
        <begin position="377"/>
        <end position="389"/>
    </location>
</feature>
<dbReference type="EMBL" id="AZBU02000002">
    <property type="protein sequence ID" value="TKR93703.1"/>
    <property type="molecule type" value="Genomic_DNA"/>
</dbReference>
<evidence type="ECO:0000256" key="4">
    <source>
        <dbReference type="ARBA" id="ARBA00022475"/>
    </source>
</evidence>
<dbReference type="InterPro" id="IPR000990">
    <property type="entry name" value="Innexin"/>
</dbReference>
<keyword evidence="10 12" id="KW-0472">Membrane</keyword>
<feature type="region of interest" description="Disordered" evidence="13">
    <location>
        <begin position="344"/>
        <end position="389"/>
    </location>
</feature>
<feature type="compositionally biased region" description="Basic and acidic residues" evidence="13">
    <location>
        <begin position="344"/>
        <end position="368"/>
    </location>
</feature>
<proteinExistence type="inferred from homology"/>
<evidence type="ECO:0000256" key="5">
    <source>
        <dbReference type="ARBA" id="ARBA00022692"/>
    </source>
</evidence>
<feature type="transmembrane region" description="Helical" evidence="12">
    <location>
        <begin position="291"/>
        <end position="314"/>
    </location>
</feature>
<evidence type="ECO:0000256" key="2">
    <source>
        <dbReference type="ARBA" id="ARBA00004651"/>
    </source>
</evidence>
<keyword evidence="5 12" id="KW-0812">Transmembrane</keyword>
<evidence type="ECO:0000256" key="9">
    <source>
        <dbReference type="ARBA" id="ARBA00023065"/>
    </source>
</evidence>
<evidence type="ECO:0000256" key="1">
    <source>
        <dbReference type="ARBA" id="ARBA00004610"/>
    </source>
</evidence>
<dbReference type="STRING" id="34508.A0A4U5PC08"/>
<evidence type="ECO:0000313" key="15">
    <source>
        <dbReference type="Proteomes" id="UP000298663"/>
    </source>
</evidence>
<evidence type="ECO:0000256" key="13">
    <source>
        <dbReference type="SAM" id="MobiDB-lite"/>
    </source>
</evidence>
<comment type="similarity">
    <text evidence="12">Belongs to the pannexin family.</text>
</comment>
<reference evidence="14 15" key="2">
    <citation type="journal article" date="2019" name="G3 (Bethesda)">
        <title>Hybrid Assembly of the Genome of the Entomopathogenic Nematode Steinernema carpocapsae Identifies the X-Chromosome.</title>
        <authorList>
            <person name="Serra L."/>
            <person name="Macchietto M."/>
            <person name="Macias-Munoz A."/>
            <person name="McGill C.J."/>
            <person name="Rodriguez I.M."/>
            <person name="Rodriguez B."/>
            <person name="Murad R."/>
            <person name="Mortazavi A."/>
        </authorList>
    </citation>
    <scope>NUCLEOTIDE SEQUENCE [LARGE SCALE GENOMIC DNA]</scope>
    <source>
        <strain evidence="14 15">ALL</strain>
    </source>
</reference>
<dbReference type="PROSITE" id="PS51013">
    <property type="entry name" value="PANNEXIN"/>
    <property type="match status" value="1"/>
</dbReference>
<evidence type="ECO:0000256" key="11">
    <source>
        <dbReference type="ARBA" id="ARBA00023303"/>
    </source>
</evidence>
<gene>
    <name evidence="12" type="primary">inx</name>
    <name evidence="14" type="ORF">L596_008113</name>
</gene>
<sequence>MWSKISSVFSKVNPKYDDDFVDRVNYLYTPFAIATVALSIAVQQHVGEPLQCWVPAEFNKAWEKYSENYCFVENTYYAPVDGNLPSNKEHRKAAELSYYQWVPFILAAQIFCFLLPRKLWSGLNWKSGYHLSSLIAKCANSGKSGDDEKERKLTKAVDEKDQERLWKLMQTYRNLREHHGVGKKKNPIKTMKRPINYYSNYLSCIYILYKIMNLINALLQLYIINYCLGSEYTFWGYEVLKDLVLGRSWKVSGNFPRVAFCDVPFRVVGNQNRRPRTLQCVLPVNMFNEKIFICLWFWFASLAVLNFINLAYWATVTCVDRFAIGFIEAHLLFKIRCINNAQDEDQKPKTEEKKKDEKDDEEKEHGEEEKEQEDEEKPEKKEKKKRECIPQPKDHEIREFFESTLHRDGITILRLLADNCGDIIAGDLLYYLWQQNHKEVQKRKESSGRGEPNDLPDFSSEASTAPAEDIPESP</sequence>
<dbReference type="PRINTS" id="PR01262">
    <property type="entry name" value="INNEXIN"/>
</dbReference>
<keyword evidence="6" id="KW-0303">Gap junction</keyword>
<protein>
    <recommendedName>
        <fullName evidence="12">Innexin</fullName>
    </recommendedName>
</protein>
<accession>A0A4U5PC08</accession>
<evidence type="ECO:0000256" key="12">
    <source>
        <dbReference type="RuleBase" id="RU010713"/>
    </source>
</evidence>
<dbReference type="GO" id="GO:0034220">
    <property type="term" value="P:monoatomic ion transmembrane transport"/>
    <property type="evidence" value="ECO:0007669"/>
    <property type="project" value="UniProtKB-KW"/>
</dbReference>
<organism evidence="14 15">
    <name type="scientific">Steinernema carpocapsae</name>
    <name type="common">Entomopathogenic nematode</name>
    <dbReference type="NCBI Taxonomy" id="34508"/>
    <lineage>
        <taxon>Eukaryota</taxon>
        <taxon>Metazoa</taxon>
        <taxon>Ecdysozoa</taxon>
        <taxon>Nematoda</taxon>
        <taxon>Chromadorea</taxon>
        <taxon>Rhabditida</taxon>
        <taxon>Tylenchina</taxon>
        <taxon>Panagrolaimomorpha</taxon>
        <taxon>Strongyloidoidea</taxon>
        <taxon>Steinernematidae</taxon>
        <taxon>Steinernema</taxon>
    </lineage>
</organism>
<dbReference type="Pfam" id="PF00876">
    <property type="entry name" value="Innexin"/>
    <property type="match status" value="1"/>
</dbReference>
<keyword evidence="15" id="KW-1185">Reference proteome</keyword>
<dbReference type="OrthoDB" id="5867527at2759"/>
<dbReference type="PANTHER" id="PTHR11893">
    <property type="entry name" value="INNEXIN"/>
    <property type="match status" value="1"/>
</dbReference>
<evidence type="ECO:0000256" key="8">
    <source>
        <dbReference type="ARBA" id="ARBA00022989"/>
    </source>
</evidence>
<keyword evidence="8 12" id="KW-1133">Transmembrane helix</keyword>
<dbReference type="GO" id="GO:0005243">
    <property type="term" value="F:gap junction channel activity"/>
    <property type="evidence" value="ECO:0007669"/>
    <property type="project" value="TreeGrafter"/>
</dbReference>
<evidence type="ECO:0000256" key="7">
    <source>
        <dbReference type="ARBA" id="ARBA00022949"/>
    </source>
</evidence>
<feature type="region of interest" description="Disordered" evidence="13">
    <location>
        <begin position="439"/>
        <end position="474"/>
    </location>
</feature>
<comment type="caution">
    <text evidence="14">The sequence shown here is derived from an EMBL/GenBank/DDBJ whole genome shotgun (WGS) entry which is preliminary data.</text>
</comment>
<evidence type="ECO:0000313" key="14">
    <source>
        <dbReference type="EMBL" id="TKR93703.1"/>
    </source>
</evidence>
<reference evidence="14 15" key="1">
    <citation type="journal article" date="2015" name="Genome Biol.">
        <title>Comparative genomics of Steinernema reveals deeply conserved gene regulatory networks.</title>
        <authorList>
            <person name="Dillman A.R."/>
            <person name="Macchietto M."/>
            <person name="Porter C.F."/>
            <person name="Rogers A."/>
            <person name="Williams B."/>
            <person name="Antoshechkin I."/>
            <person name="Lee M.M."/>
            <person name="Goodwin Z."/>
            <person name="Lu X."/>
            <person name="Lewis E.E."/>
            <person name="Goodrich-Blair H."/>
            <person name="Stock S.P."/>
            <person name="Adams B.J."/>
            <person name="Sternberg P.W."/>
            <person name="Mortazavi A."/>
        </authorList>
    </citation>
    <scope>NUCLEOTIDE SEQUENCE [LARGE SCALE GENOMIC DNA]</scope>
    <source>
        <strain evidence="14 15">ALL</strain>
    </source>
</reference>
<keyword evidence="11 12" id="KW-0407">Ion channel</keyword>